<dbReference type="InterPro" id="IPR036097">
    <property type="entry name" value="HisK_dim/P_sf"/>
</dbReference>
<dbReference type="Proteomes" id="UP000628840">
    <property type="component" value="Unassembled WGS sequence"/>
</dbReference>
<evidence type="ECO:0000259" key="2">
    <source>
        <dbReference type="PROSITE" id="PS50112"/>
    </source>
</evidence>
<dbReference type="PROSITE" id="PS50112">
    <property type="entry name" value="PAS"/>
    <property type="match status" value="1"/>
</dbReference>
<gene>
    <name evidence="4" type="ORF">GCM10009037_16010</name>
</gene>
<dbReference type="InterPro" id="IPR031621">
    <property type="entry name" value="HisKA_7TM"/>
</dbReference>
<organism evidence="4 5">
    <name type="scientific">Halarchaeum grantii</name>
    <dbReference type="NCBI Taxonomy" id="1193105"/>
    <lineage>
        <taxon>Archaea</taxon>
        <taxon>Methanobacteriati</taxon>
        <taxon>Methanobacteriota</taxon>
        <taxon>Stenosarchaea group</taxon>
        <taxon>Halobacteria</taxon>
        <taxon>Halobacteriales</taxon>
        <taxon>Halobacteriaceae</taxon>
    </lineage>
</organism>
<dbReference type="InterPro" id="IPR013655">
    <property type="entry name" value="PAS_fold_3"/>
</dbReference>
<feature type="domain" description="PAC" evidence="3">
    <location>
        <begin position="301"/>
        <end position="354"/>
    </location>
</feature>
<dbReference type="SUPFAM" id="SSF55785">
    <property type="entry name" value="PYP-like sensor domain (PAS domain)"/>
    <property type="match status" value="2"/>
</dbReference>
<feature type="transmembrane region" description="Helical" evidence="1">
    <location>
        <begin position="212"/>
        <end position="230"/>
    </location>
</feature>
<dbReference type="CDD" id="cd00130">
    <property type="entry name" value="PAS"/>
    <property type="match status" value="2"/>
</dbReference>
<feature type="transmembrane region" description="Helical" evidence="1">
    <location>
        <begin position="182"/>
        <end position="206"/>
    </location>
</feature>
<dbReference type="PANTHER" id="PTHR44757">
    <property type="entry name" value="DIGUANYLATE CYCLASE DGCP"/>
    <property type="match status" value="1"/>
</dbReference>
<comment type="caution">
    <text evidence="4">The sequence shown here is derived from an EMBL/GenBank/DDBJ whole genome shotgun (WGS) entry which is preliminary data.</text>
</comment>
<dbReference type="Pfam" id="PF08447">
    <property type="entry name" value="PAS_3"/>
    <property type="match status" value="1"/>
</dbReference>
<dbReference type="InterPro" id="IPR052155">
    <property type="entry name" value="Biofilm_reg_signaling"/>
</dbReference>
<dbReference type="InterPro" id="IPR000700">
    <property type="entry name" value="PAS-assoc_C"/>
</dbReference>
<keyword evidence="1" id="KW-0812">Transmembrane</keyword>
<dbReference type="InterPro" id="IPR036890">
    <property type="entry name" value="HATPase_C_sf"/>
</dbReference>
<dbReference type="GO" id="GO:0000155">
    <property type="term" value="F:phosphorelay sensor kinase activity"/>
    <property type="evidence" value="ECO:0007669"/>
    <property type="project" value="InterPro"/>
</dbReference>
<reference evidence="4 5" key="1">
    <citation type="journal article" date="2019" name="Int. J. Syst. Evol. Microbiol.">
        <title>The Global Catalogue of Microorganisms (GCM) 10K type strain sequencing project: providing services to taxonomists for standard genome sequencing and annotation.</title>
        <authorList>
            <consortium name="The Broad Institute Genomics Platform"/>
            <consortium name="The Broad Institute Genome Sequencing Center for Infectious Disease"/>
            <person name="Wu L."/>
            <person name="Ma J."/>
        </authorList>
    </citation>
    <scope>NUCLEOTIDE SEQUENCE [LARGE SCALE GENOMIC DNA]</scope>
    <source>
        <strain evidence="4 5">JCM 19585</strain>
    </source>
</reference>
<dbReference type="NCBIfam" id="TIGR00229">
    <property type="entry name" value="sensory_box"/>
    <property type="match status" value="2"/>
</dbReference>
<dbReference type="InterPro" id="IPR013656">
    <property type="entry name" value="PAS_4"/>
</dbReference>
<dbReference type="PROSITE" id="PS50113">
    <property type="entry name" value="PAC"/>
    <property type="match status" value="1"/>
</dbReference>
<dbReference type="Pfam" id="PF08448">
    <property type="entry name" value="PAS_4"/>
    <property type="match status" value="1"/>
</dbReference>
<dbReference type="SUPFAM" id="SSF55874">
    <property type="entry name" value="ATPase domain of HSP90 chaperone/DNA topoisomerase II/histidine kinase"/>
    <property type="match status" value="1"/>
</dbReference>
<evidence type="ECO:0000313" key="4">
    <source>
        <dbReference type="EMBL" id="GGL33160.1"/>
    </source>
</evidence>
<evidence type="ECO:0000313" key="5">
    <source>
        <dbReference type="Proteomes" id="UP000628840"/>
    </source>
</evidence>
<dbReference type="InterPro" id="IPR035965">
    <property type="entry name" value="PAS-like_dom_sf"/>
</dbReference>
<dbReference type="OrthoDB" id="82207at2157"/>
<sequence length="680" mass="74513">MPWSETPFAVPLLLAAVTGLLLAAYTLGRRERLDPPAVAAFVTVALATALWTGAYTQQLAATTVAAKLFWTRVVWIGVALTAVGWPVFVLAYTGHRRVLRARVLAALAALPALCVLAVWSANYRWLLTPVGLRDVAGITVLEIAPGPLFVLFLCYSYALDVVAIGLLARAAITRRGTRRREAAVLCLGSVLPLAASVASVAVLHPYPYVDATPMAFGVTLPLVAVVLFRYRPLSLVPVARTQLLEKMSDGLIVLNADERVVDANATARALLANGDGLIGRPAERALADHPALLDAIERPDDDGERSVVIERDGERRHYDVSVSVVRDSLGAVSGTLVSLRDITRRRELEQWYQSIVDRSTTIVAVADAEGRLRYATPSFERTLDYDPGDIVGERVTDFIHPDDVPTFQSALADANEHGTGALREVRVRDAEDGWHVIEGQARDLRDDPVIGGYLLSGHDVTARRRTEQRLQALNRVLRHDVRNELSVVQGYVSMARERIDDEEVREWLERAHSASEKLLDVSETSRYVDAELERDPEVARRDVTDAVADAVAAVERTHPDVRVAVDAPESARADVTRLFEFAVEHLVRTAAEHAASTDEDVEVRVERTTAGVELRVRLGERWLSEGDERVLEQGEESPLAHADGLGFWIVHWAVTAADGTLAVAEDGRVVVLRLRDPDAS</sequence>
<feature type="transmembrane region" description="Helical" evidence="1">
    <location>
        <begin position="37"/>
        <end position="57"/>
    </location>
</feature>
<feature type="domain" description="PAS" evidence="2">
    <location>
        <begin position="348"/>
        <end position="418"/>
    </location>
</feature>
<keyword evidence="5" id="KW-1185">Reference proteome</keyword>
<name>A0A830F9M2_9EURY</name>
<feature type="transmembrane region" description="Helical" evidence="1">
    <location>
        <begin position="103"/>
        <end position="126"/>
    </location>
</feature>
<dbReference type="EMBL" id="BMPF01000002">
    <property type="protein sequence ID" value="GGL33160.1"/>
    <property type="molecule type" value="Genomic_DNA"/>
</dbReference>
<evidence type="ECO:0000259" key="3">
    <source>
        <dbReference type="PROSITE" id="PS50113"/>
    </source>
</evidence>
<keyword evidence="1" id="KW-1133">Transmembrane helix</keyword>
<dbReference type="Pfam" id="PF16927">
    <property type="entry name" value="HisKA_7TM"/>
    <property type="match status" value="1"/>
</dbReference>
<dbReference type="InterPro" id="IPR000014">
    <property type="entry name" value="PAS"/>
</dbReference>
<feature type="transmembrane region" description="Helical" evidence="1">
    <location>
        <begin position="6"/>
        <end position="25"/>
    </location>
</feature>
<dbReference type="AlphaFoldDB" id="A0A830F9M2"/>
<accession>A0A830F9M2</accession>
<proteinExistence type="predicted"/>
<dbReference type="SUPFAM" id="SSF47384">
    <property type="entry name" value="Homodimeric domain of signal transducing histidine kinase"/>
    <property type="match status" value="1"/>
</dbReference>
<evidence type="ECO:0000256" key="1">
    <source>
        <dbReference type="SAM" id="Phobius"/>
    </source>
</evidence>
<dbReference type="SMART" id="SM00091">
    <property type="entry name" value="PAS"/>
    <property type="match status" value="2"/>
</dbReference>
<feature type="transmembrane region" description="Helical" evidence="1">
    <location>
        <begin position="146"/>
        <end position="170"/>
    </location>
</feature>
<evidence type="ECO:0008006" key="6">
    <source>
        <dbReference type="Google" id="ProtNLM"/>
    </source>
</evidence>
<dbReference type="Gene3D" id="3.30.450.20">
    <property type="entry name" value="PAS domain"/>
    <property type="match status" value="2"/>
</dbReference>
<feature type="transmembrane region" description="Helical" evidence="1">
    <location>
        <begin position="69"/>
        <end position="91"/>
    </location>
</feature>
<protein>
    <recommendedName>
        <fullName evidence="6">PAS domain S-box-containing protein</fullName>
    </recommendedName>
</protein>
<dbReference type="RefSeq" id="WP_188882261.1">
    <property type="nucleotide sequence ID" value="NZ_BMPF01000002.1"/>
</dbReference>
<keyword evidence="1" id="KW-0472">Membrane</keyword>
<dbReference type="Gene3D" id="3.30.565.10">
    <property type="entry name" value="Histidine kinase-like ATPase, C-terminal domain"/>
    <property type="match status" value="1"/>
</dbReference>
<dbReference type="PANTHER" id="PTHR44757:SF2">
    <property type="entry name" value="BIOFILM ARCHITECTURE MAINTENANCE PROTEIN MBAA"/>
    <property type="match status" value="1"/>
</dbReference>